<keyword evidence="2" id="KW-1185">Reference proteome</keyword>
<gene>
    <name evidence="1" type="ORF">F511_08783</name>
</gene>
<feature type="non-terminal residue" evidence="1">
    <location>
        <position position="1"/>
    </location>
</feature>
<dbReference type="OrthoDB" id="10252171at2759"/>
<dbReference type="Proteomes" id="UP000250235">
    <property type="component" value="Unassembled WGS sequence"/>
</dbReference>
<evidence type="ECO:0000313" key="2">
    <source>
        <dbReference type="Proteomes" id="UP000250235"/>
    </source>
</evidence>
<dbReference type="AlphaFoldDB" id="A0A2Z7AEG7"/>
<name>A0A2Z7AEG7_9LAMI</name>
<organism evidence="1 2">
    <name type="scientific">Dorcoceras hygrometricum</name>
    <dbReference type="NCBI Taxonomy" id="472368"/>
    <lineage>
        <taxon>Eukaryota</taxon>
        <taxon>Viridiplantae</taxon>
        <taxon>Streptophyta</taxon>
        <taxon>Embryophyta</taxon>
        <taxon>Tracheophyta</taxon>
        <taxon>Spermatophyta</taxon>
        <taxon>Magnoliopsida</taxon>
        <taxon>eudicotyledons</taxon>
        <taxon>Gunneridae</taxon>
        <taxon>Pentapetalae</taxon>
        <taxon>asterids</taxon>
        <taxon>lamiids</taxon>
        <taxon>Lamiales</taxon>
        <taxon>Gesneriaceae</taxon>
        <taxon>Didymocarpoideae</taxon>
        <taxon>Trichosporeae</taxon>
        <taxon>Loxocarpinae</taxon>
        <taxon>Dorcoceras</taxon>
    </lineage>
</organism>
<sequence length="87" mass="9731">IYDISQSLFKNSLHLDTFPALQQLQTADGELPEDQKGKILIFSGLAWIYLTARPGVLIGAIDAYVFATLQLGLDSLLGRRMREDEFC</sequence>
<evidence type="ECO:0000313" key="1">
    <source>
        <dbReference type="EMBL" id="KZV19442.1"/>
    </source>
</evidence>
<protein>
    <submittedName>
        <fullName evidence="1">Uncharacterized protein</fullName>
    </submittedName>
</protein>
<reference evidence="1 2" key="1">
    <citation type="journal article" date="2015" name="Proc. Natl. Acad. Sci. U.S.A.">
        <title>The resurrection genome of Boea hygrometrica: A blueprint for survival of dehydration.</title>
        <authorList>
            <person name="Xiao L."/>
            <person name="Yang G."/>
            <person name="Zhang L."/>
            <person name="Yang X."/>
            <person name="Zhao S."/>
            <person name="Ji Z."/>
            <person name="Zhou Q."/>
            <person name="Hu M."/>
            <person name="Wang Y."/>
            <person name="Chen M."/>
            <person name="Xu Y."/>
            <person name="Jin H."/>
            <person name="Xiao X."/>
            <person name="Hu G."/>
            <person name="Bao F."/>
            <person name="Hu Y."/>
            <person name="Wan P."/>
            <person name="Li L."/>
            <person name="Deng X."/>
            <person name="Kuang T."/>
            <person name="Xiang C."/>
            <person name="Zhu J.K."/>
            <person name="Oliver M.J."/>
            <person name="He Y."/>
        </authorList>
    </citation>
    <scope>NUCLEOTIDE SEQUENCE [LARGE SCALE GENOMIC DNA]</scope>
    <source>
        <strain evidence="2">cv. XS01</strain>
    </source>
</reference>
<accession>A0A2Z7AEG7</accession>
<dbReference type="EMBL" id="KV016696">
    <property type="protein sequence ID" value="KZV19442.1"/>
    <property type="molecule type" value="Genomic_DNA"/>
</dbReference>
<proteinExistence type="predicted"/>